<dbReference type="Proteomes" id="UP001178461">
    <property type="component" value="Chromosome 1"/>
</dbReference>
<sequence length="171" mass="19593">MIADYYATAYFYSKLELRRRNAAPRNFRCCFIRAKFRHRNSRTSTFPCFEYASLPSNPLARVPPSIHSLTDNIRPPDFHARHQTEQNVHNPSITPSFRRRLKAEGWILLWTKIHPRARRKRGGSYDVMRPSTNQKPWNERLLGFEFGGSLKLASERGGGGGGDARRSGAGC</sequence>
<protein>
    <submittedName>
        <fullName evidence="1">Uncharacterized protein</fullName>
    </submittedName>
</protein>
<accession>A0AA35JR57</accession>
<proteinExistence type="predicted"/>
<name>A0AA35JR57_9SAUR</name>
<organism evidence="1 2">
    <name type="scientific">Podarcis lilfordi</name>
    <name type="common">Lilford's wall lizard</name>
    <dbReference type="NCBI Taxonomy" id="74358"/>
    <lineage>
        <taxon>Eukaryota</taxon>
        <taxon>Metazoa</taxon>
        <taxon>Chordata</taxon>
        <taxon>Craniata</taxon>
        <taxon>Vertebrata</taxon>
        <taxon>Euteleostomi</taxon>
        <taxon>Lepidosauria</taxon>
        <taxon>Squamata</taxon>
        <taxon>Bifurcata</taxon>
        <taxon>Unidentata</taxon>
        <taxon>Episquamata</taxon>
        <taxon>Laterata</taxon>
        <taxon>Lacertibaenia</taxon>
        <taxon>Lacertidae</taxon>
        <taxon>Podarcis</taxon>
    </lineage>
</organism>
<keyword evidence="2" id="KW-1185">Reference proteome</keyword>
<dbReference type="AlphaFoldDB" id="A0AA35JR57"/>
<dbReference type="EMBL" id="OX395126">
    <property type="protein sequence ID" value="CAI5763514.1"/>
    <property type="molecule type" value="Genomic_DNA"/>
</dbReference>
<reference evidence="1" key="1">
    <citation type="submission" date="2022-12" db="EMBL/GenBank/DDBJ databases">
        <authorList>
            <person name="Alioto T."/>
            <person name="Alioto T."/>
            <person name="Gomez Garrido J."/>
        </authorList>
    </citation>
    <scope>NUCLEOTIDE SEQUENCE</scope>
</reference>
<evidence type="ECO:0000313" key="1">
    <source>
        <dbReference type="EMBL" id="CAI5763514.1"/>
    </source>
</evidence>
<gene>
    <name evidence="1" type="ORF">PODLI_1B018611</name>
</gene>
<evidence type="ECO:0000313" key="2">
    <source>
        <dbReference type="Proteomes" id="UP001178461"/>
    </source>
</evidence>